<name>A0A345NNZ9_9MICO</name>
<dbReference type="KEGG" id="orn:DV701_12070"/>
<dbReference type="AlphaFoldDB" id="A0A345NNZ9"/>
<dbReference type="EMBL" id="CP031229">
    <property type="protein sequence ID" value="AXH96757.1"/>
    <property type="molecule type" value="Genomic_DNA"/>
</dbReference>
<gene>
    <name evidence="1" type="ORF">DV701_12070</name>
</gene>
<sequence>MSELQVVLDGRGARPEERAVAAATLLAQVDQTLLDPATASLRRDIPLLVVPGRAALARGAVRRVLADLATPGRCLTCVLLPGDGLLRVAAWAPRWLADWQGSLADLVDADLAFDREHLPTGSPLARAWLRADAVGVSAAADVGADPAGWARRTGLLLDRDAVVASVRAPLGAARRRMARRGQRRSRDQVLR</sequence>
<dbReference type="RefSeq" id="WP_114928578.1">
    <property type="nucleotide sequence ID" value="NZ_CP031229.1"/>
</dbReference>
<evidence type="ECO:0000313" key="2">
    <source>
        <dbReference type="Proteomes" id="UP000253790"/>
    </source>
</evidence>
<reference evidence="1 2" key="1">
    <citation type="submission" date="2018-07" db="EMBL/GenBank/DDBJ databases">
        <title>Complete genome sequencing of Ornithinimicrobium sp. AMA3305.</title>
        <authorList>
            <person name="Bae J.-W."/>
        </authorList>
    </citation>
    <scope>NUCLEOTIDE SEQUENCE [LARGE SCALE GENOMIC DNA]</scope>
    <source>
        <strain evidence="1 2">AMA3305</strain>
    </source>
</reference>
<evidence type="ECO:0000313" key="1">
    <source>
        <dbReference type="EMBL" id="AXH96757.1"/>
    </source>
</evidence>
<organism evidence="1 2">
    <name type="scientific">Ornithinimicrobium avium</name>
    <dbReference type="NCBI Taxonomy" id="2283195"/>
    <lineage>
        <taxon>Bacteria</taxon>
        <taxon>Bacillati</taxon>
        <taxon>Actinomycetota</taxon>
        <taxon>Actinomycetes</taxon>
        <taxon>Micrococcales</taxon>
        <taxon>Ornithinimicrobiaceae</taxon>
        <taxon>Ornithinimicrobium</taxon>
    </lineage>
</organism>
<accession>A0A345NNZ9</accession>
<protein>
    <submittedName>
        <fullName evidence="1">Uncharacterized protein</fullName>
    </submittedName>
</protein>
<dbReference type="Proteomes" id="UP000253790">
    <property type="component" value="Chromosome"/>
</dbReference>
<keyword evidence="2" id="KW-1185">Reference proteome</keyword>
<proteinExistence type="predicted"/>